<comment type="caution">
    <text evidence="2">The sequence shown here is derived from an EMBL/GenBank/DDBJ whole genome shotgun (WGS) entry which is preliminary data.</text>
</comment>
<accession>A0ABV5G1R6</accession>
<evidence type="ECO:0000313" key="3">
    <source>
        <dbReference type="Proteomes" id="UP001589575"/>
    </source>
</evidence>
<keyword evidence="3" id="KW-1185">Reference proteome</keyword>
<protein>
    <submittedName>
        <fullName evidence="2">Uncharacterized protein</fullName>
    </submittedName>
</protein>
<evidence type="ECO:0000256" key="1">
    <source>
        <dbReference type="SAM" id="MobiDB-lite"/>
    </source>
</evidence>
<gene>
    <name evidence="2" type="ORF">ACFFX0_17275</name>
</gene>
<organism evidence="2 3">
    <name type="scientific">Citricoccus parietis</name>
    <dbReference type="NCBI Taxonomy" id="592307"/>
    <lineage>
        <taxon>Bacteria</taxon>
        <taxon>Bacillati</taxon>
        <taxon>Actinomycetota</taxon>
        <taxon>Actinomycetes</taxon>
        <taxon>Micrococcales</taxon>
        <taxon>Micrococcaceae</taxon>
        <taxon>Citricoccus</taxon>
    </lineage>
</organism>
<dbReference type="Proteomes" id="UP001589575">
    <property type="component" value="Unassembled WGS sequence"/>
</dbReference>
<dbReference type="EMBL" id="JBHMFI010000001">
    <property type="protein sequence ID" value="MFB9072857.1"/>
    <property type="molecule type" value="Genomic_DNA"/>
</dbReference>
<reference evidence="2 3" key="1">
    <citation type="submission" date="2024-09" db="EMBL/GenBank/DDBJ databases">
        <authorList>
            <person name="Sun Q."/>
            <person name="Mori K."/>
        </authorList>
    </citation>
    <scope>NUCLEOTIDE SEQUENCE [LARGE SCALE GENOMIC DNA]</scope>
    <source>
        <strain evidence="2 3">CCM 7609</strain>
    </source>
</reference>
<evidence type="ECO:0000313" key="2">
    <source>
        <dbReference type="EMBL" id="MFB9072857.1"/>
    </source>
</evidence>
<feature type="compositionally biased region" description="Pro residues" evidence="1">
    <location>
        <begin position="17"/>
        <end position="43"/>
    </location>
</feature>
<feature type="region of interest" description="Disordered" evidence="1">
    <location>
        <begin position="1"/>
        <end position="92"/>
    </location>
</feature>
<name>A0ABV5G1R6_9MICC</name>
<proteinExistence type="predicted"/>
<sequence length="92" mass="10426">MPIRTWPPRLPPFRGRLPPPAPLQPPRLPASPRAPPPWTPWMPPRRRSRGFPPRSPQSDADPAPGCRLKQKGPGHHWCPGPFSRWRQGDSNP</sequence>